<organism evidence="3 4">
    <name type="scientific">Agrococcus casei LMG 22410</name>
    <dbReference type="NCBI Taxonomy" id="1255656"/>
    <lineage>
        <taxon>Bacteria</taxon>
        <taxon>Bacillati</taxon>
        <taxon>Actinomycetota</taxon>
        <taxon>Actinomycetes</taxon>
        <taxon>Micrococcales</taxon>
        <taxon>Microbacteriaceae</taxon>
        <taxon>Agrococcus</taxon>
    </lineage>
</organism>
<protein>
    <submittedName>
        <fullName evidence="3">Putative TraA-like conjugal transfer protein</fullName>
    </submittedName>
</protein>
<dbReference type="InterPro" id="IPR027785">
    <property type="entry name" value="UvrD-like_helicase_C"/>
</dbReference>
<evidence type="ECO:0000313" key="4">
    <source>
        <dbReference type="Proteomes" id="UP000195787"/>
    </source>
</evidence>
<dbReference type="EMBL" id="FUHU01000028">
    <property type="protein sequence ID" value="SJM59990.1"/>
    <property type="molecule type" value="Genomic_DNA"/>
</dbReference>
<evidence type="ECO:0000259" key="2">
    <source>
        <dbReference type="Pfam" id="PF13538"/>
    </source>
</evidence>
<dbReference type="OrthoDB" id="4524286at2"/>
<dbReference type="Pfam" id="PF13538">
    <property type="entry name" value="UvrD_C_2"/>
    <property type="match status" value="1"/>
</dbReference>
<feature type="domain" description="UvrD-like helicase C-terminal" evidence="2">
    <location>
        <begin position="7"/>
        <end position="46"/>
    </location>
</feature>
<evidence type="ECO:0000256" key="1">
    <source>
        <dbReference type="SAM" id="MobiDB-lite"/>
    </source>
</evidence>
<evidence type="ECO:0000313" key="3">
    <source>
        <dbReference type="EMBL" id="SJM59990.1"/>
    </source>
</evidence>
<dbReference type="Gene3D" id="3.40.50.300">
    <property type="entry name" value="P-loop containing nucleotide triphosphate hydrolases"/>
    <property type="match status" value="1"/>
</dbReference>
<dbReference type="CDD" id="cd18809">
    <property type="entry name" value="SF1_C_RecD"/>
    <property type="match status" value="1"/>
</dbReference>
<dbReference type="Proteomes" id="UP000195787">
    <property type="component" value="Unassembled WGS sequence"/>
</dbReference>
<keyword evidence="4" id="KW-1185">Reference proteome</keyword>
<dbReference type="GeneID" id="303172943"/>
<dbReference type="AlphaFoldDB" id="A0A1R4FVG3"/>
<dbReference type="SUPFAM" id="SSF52540">
    <property type="entry name" value="P-loop containing nucleoside triphosphate hydrolases"/>
    <property type="match status" value="1"/>
</dbReference>
<sequence>MRLQNLGYAITAHRAQGSTVDTAHAIVHSPEMTRESLYVAMTRGRESNRAYIATDQHHLEEHQHRDDLQMTARSILYGILQHVGAEQSAHETTTAEQDMWGSLAQLAAEYDTIAQEAQLDRWVTLLEHGGLTPEAIDDLVETESFGILTTDLRRLEADGHDINDLLPRITLAGSIDGVEDLGSLLRYRIQKVAATYQPSARRVSLIAGLVPRATGITDPAMQQALQEREQLMQQRLDALTTTAIERPEPWMRTLDGMDPEARLTAVRAVAAYRDRWGITSTSPLGPVPNDDAQRVDYERARGLLTNHQPDPQDVASGAQQRRSGRTL</sequence>
<dbReference type="RefSeq" id="WP_143244670.1">
    <property type="nucleotide sequence ID" value="NZ_FUHU01000028.1"/>
</dbReference>
<accession>A0A1R4FVG3</accession>
<name>A0A1R4FVG3_9MICO</name>
<proteinExistence type="predicted"/>
<gene>
    <name evidence="3" type="ORF">CZ674_06895</name>
</gene>
<dbReference type="InterPro" id="IPR027417">
    <property type="entry name" value="P-loop_NTPase"/>
</dbReference>
<feature type="region of interest" description="Disordered" evidence="1">
    <location>
        <begin position="303"/>
        <end position="327"/>
    </location>
</feature>
<reference evidence="3 4" key="1">
    <citation type="submission" date="2017-02" db="EMBL/GenBank/DDBJ databases">
        <authorList>
            <person name="Peterson S.W."/>
        </authorList>
    </citation>
    <scope>NUCLEOTIDE SEQUENCE [LARGE SCALE GENOMIC DNA]</scope>
    <source>
        <strain evidence="3 4">LMG 22410</strain>
    </source>
</reference>